<reference evidence="3 4" key="1">
    <citation type="submission" date="2018-10" db="EMBL/GenBank/DDBJ databases">
        <title>A high-quality apple genome assembly.</title>
        <authorList>
            <person name="Hu J."/>
        </authorList>
    </citation>
    <scope>NUCLEOTIDE SEQUENCE [LARGE SCALE GENOMIC DNA]</scope>
    <source>
        <strain evidence="4">cv. HFTH1</strain>
        <tissue evidence="3">Young leaf</tissue>
    </source>
</reference>
<evidence type="ECO:0000256" key="2">
    <source>
        <dbReference type="SAM" id="Phobius"/>
    </source>
</evidence>
<protein>
    <submittedName>
        <fullName evidence="3">Uncharacterized protein</fullName>
    </submittedName>
</protein>
<gene>
    <name evidence="3" type="ORF">DVH24_014748</name>
</gene>
<evidence type="ECO:0000313" key="4">
    <source>
        <dbReference type="Proteomes" id="UP000290289"/>
    </source>
</evidence>
<accession>A0A498JZR1</accession>
<dbReference type="PANTHER" id="PTHR47184:SF2">
    <property type="entry name" value="SYMPLEKIN"/>
    <property type="match status" value="1"/>
</dbReference>
<evidence type="ECO:0000256" key="1">
    <source>
        <dbReference type="SAM" id="MobiDB-lite"/>
    </source>
</evidence>
<dbReference type="Proteomes" id="UP000290289">
    <property type="component" value="Chromosome 4"/>
</dbReference>
<dbReference type="STRING" id="3750.A0A498JZR1"/>
<keyword evidence="2" id="KW-1133">Transmembrane helix</keyword>
<dbReference type="EMBL" id="RDQH01000330">
    <property type="protein sequence ID" value="RXI01399.1"/>
    <property type="molecule type" value="Genomic_DNA"/>
</dbReference>
<name>A0A498JZR1_MALDO</name>
<feature type="region of interest" description="Disordered" evidence="1">
    <location>
        <begin position="121"/>
        <end position="158"/>
    </location>
</feature>
<evidence type="ECO:0000313" key="3">
    <source>
        <dbReference type="EMBL" id="RXI01399.1"/>
    </source>
</evidence>
<proteinExistence type="predicted"/>
<dbReference type="PANTHER" id="PTHR47184">
    <property type="entry name" value="PHOSPHATIDYLINOSITOL 3-AND 4-KINASE FAMILY PROTEIN-RELATED"/>
    <property type="match status" value="1"/>
</dbReference>
<organism evidence="3 4">
    <name type="scientific">Malus domestica</name>
    <name type="common">Apple</name>
    <name type="synonym">Pyrus malus</name>
    <dbReference type="NCBI Taxonomy" id="3750"/>
    <lineage>
        <taxon>Eukaryota</taxon>
        <taxon>Viridiplantae</taxon>
        <taxon>Streptophyta</taxon>
        <taxon>Embryophyta</taxon>
        <taxon>Tracheophyta</taxon>
        <taxon>Spermatophyta</taxon>
        <taxon>Magnoliopsida</taxon>
        <taxon>eudicotyledons</taxon>
        <taxon>Gunneridae</taxon>
        <taxon>Pentapetalae</taxon>
        <taxon>rosids</taxon>
        <taxon>fabids</taxon>
        <taxon>Rosales</taxon>
        <taxon>Rosaceae</taxon>
        <taxon>Amygdaloideae</taxon>
        <taxon>Maleae</taxon>
        <taxon>Malus</taxon>
    </lineage>
</organism>
<sequence>MNSLHFLFSLIDVTLFLLCVIYFSIKNLNNGVCILQWRDRLVGDMRKMQAGGLVELATQQECKINGSVEDGLDDSLVTKEEKPTINISNAVQSSSGKKRLGALDSSDLAVDEDVSGKRAKLTSSVSGDSAKELDRNVSASQDDVSSSGTTTSRGDGDSGPVQQLVAMFDALVAQGEKAVGSLEILISSISADVLAEVVIGYTCAT</sequence>
<comment type="caution">
    <text evidence="3">The sequence shown here is derived from an EMBL/GenBank/DDBJ whole genome shotgun (WGS) entry which is preliminary data.</text>
</comment>
<feature type="transmembrane region" description="Helical" evidence="2">
    <location>
        <begin position="6"/>
        <end position="25"/>
    </location>
</feature>
<keyword evidence="2" id="KW-0812">Transmembrane</keyword>
<keyword evidence="4" id="KW-1185">Reference proteome</keyword>
<keyword evidence="2" id="KW-0472">Membrane</keyword>
<dbReference type="AlphaFoldDB" id="A0A498JZR1"/>
<feature type="compositionally biased region" description="Low complexity" evidence="1">
    <location>
        <begin position="140"/>
        <end position="153"/>
    </location>
</feature>